<feature type="transmembrane region" description="Helical" evidence="10">
    <location>
        <begin position="21"/>
        <end position="40"/>
    </location>
</feature>
<dbReference type="AlphaFoldDB" id="A0A1I5WCK0"/>
<protein>
    <submittedName>
        <fullName evidence="13">Iron complex outermembrane recepter protein</fullName>
    </submittedName>
</protein>
<dbReference type="FunFam" id="2.170.130.10:FF:000008">
    <property type="entry name" value="SusC/RagA family TonB-linked outer membrane protein"/>
    <property type="match status" value="1"/>
</dbReference>
<evidence type="ECO:0000256" key="3">
    <source>
        <dbReference type="ARBA" id="ARBA00022452"/>
    </source>
</evidence>
<accession>A0A1I5WCK0</accession>
<evidence type="ECO:0000313" key="14">
    <source>
        <dbReference type="Proteomes" id="UP000199306"/>
    </source>
</evidence>
<dbReference type="InterPro" id="IPR039426">
    <property type="entry name" value="TonB-dep_rcpt-like"/>
</dbReference>
<keyword evidence="10" id="KW-1133">Transmembrane helix</keyword>
<name>A0A1I5WCK0_9BACT</name>
<dbReference type="InterPro" id="IPR023997">
    <property type="entry name" value="TonB-dep_OMP_SusC/RagA_CS"/>
</dbReference>
<reference evidence="13 14" key="1">
    <citation type="submission" date="2016-10" db="EMBL/GenBank/DDBJ databases">
        <authorList>
            <person name="de Groot N.N."/>
        </authorList>
    </citation>
    <scope>NUCLEOTIDE SEQUENCE [LARGE SCALE GENOMIC DNA]</scope>
    <source>
        <strain evidence="14">E92,LMG 26720,CCM 7988</strain>
    </source>
</reference>
<dbReference type="SUPFAM" id="SSF56935">
    <property type="entry name" value="Porins"/>
    <property type="match status" value="1"/>
</dbReference>
<evidence type="ECO:0000256" key="2">
    <source>
        <dbReference type="ARBA" id="ARBA00022448"/>
    </source>
</evidence>
<dbReference type="InterPro" id="IPR036942">
    <property type="entry name" value="Beta-barrel_TonB_sf"/>
</dbReference>
<dbReference type="Proteomes" id="UP000199306">
    <property type="component" value="Unassembled WGS sequence"/>
</dbReference>
<feature type="domain" description="TonB-dependent receptor plug" evidence="12">
    <location>
        <begin position="134"/>
        <end position="259"/>
    </location>
</feature>
<evidence type="ECO:0000259" key="12">
    <source>
        <dbReference type="Pfam" id="PF07715"/>
    </source>
</evidence>
<comment type="similarity">
    <text evidence="8 9">Belongs to the TonB-dependent receptor family.</text>
</comment>
<proteinExistence type="inferred from homology"/>
<comment type="subcellular location">
    <subcellularLocation>
        <location evidence="1 8">Cell outer membrane</location>
        <topology evidence="1 8">Multi-pass membrane protein</topology>
    </subcellularLocation>
</comment>
<dbReference type="InterPro" id="IPR012910">
    <property type="entry name" value="Plug_dom"/>
</dbReference>
<dbReference type="Pfam" id="PF00593">
    <property type="entry name" value="TonB_dep_Rec_b-barrel"/>
    <property type="match status" value="1"/>
</dbReference>
<dbReference type="OrthoDB" id="9768177at2"/>
<evidence type="ECO:0000256" key="8">
    <source>
        <dbReference type="PROSITE-ProRule" id="PRU01360"/>
    </source>
</evidence>
<dbReference type="NCBIfam" id="TIGR04057">
    <property type="entry name" value="SusC_RagA_signa"/>
    <property type="match status" value="1"/>
</dbReference>
<evidence type="ECO:0000256" key="5">
    <source>
        <dbReference type="ARBA" id="ARBA00023077"/>
    </source>
</evidence>
<dbReference type="Pfam" id="PF07715">
    <property type="entry name" value="Plug"/>
    <property type="match status" value="1"/>
</dbReference>
<evidence type="ECO:0000256" key="1">
    <source>
        <dbReference type="ARBA" id="ARBA00004571"/>
    </source>
</evidence>
<evidence type="ECO:0000256" key="6">
    <source>
        <dbReference type="ARBA" id="ARBA00023136"/>
    </source>
</evidence>
<dbReference type="PROSITE" id="PS52016">
    <property type="entry name" value="TONB_DEPENDENT_REC_3"/>
    <property type="match status" value="1"/>
</dbReference>
<keyword evidence="4 8" id="KW-0812">Transmembrane</keyword>
<feature type="domain" description="TonB-dependent receptor-like beta-barrel" evidence="11">
    <location>
        <begin position="422"/>
        <end position="956"/>
    </location>
</feature>
<evidence type="ECO:0000313" key="13">
    <source>
        <dbReference type="EMBL" id="SFQ17452.1"/>
    </source>
</evidence>
<dbReference type="RefSeq" id="WP_092018498.1">
    <property type="nucleotide sequence ID" value="NZ_FOXH01000011.1"/>
</dbReference>
<dbReference type="InterPro" id="IPR008969">
    <property type="entry name" value="CarboxyPept-like_regulatory"/>
</dbReference>
<organism evidence="13 14">
    <name type="scientific">Pseudarcicella hirudinis</name>
    <dbReference type="NCBI Taxonomy" id="1079859"/>
    <lineage>
        <taxon>Bacteria</taxon>
        <taxon>Pseudomonadati</taxon>
        <taxon>Bacteroidota</taxon>
        <taxon>Cytophagia</taxon>
        <taxon>Cytophagales</taxon>
        <taxon>Flectobacillaceae</taxon>
        <taxon>Pseudarcicella</taxon>
    </lineage>
</organism>
<dbReference type="SUPFAM" id="SSF49464">
    <property type="entry name" value="Carboxypeptidase regulatory domain-like"/>
    <property type="match status" value="1"/>
</dbReference>
<dbReference type="Gene3D" id="2.40.170.20">
    <property type="entry name" value="TonB-dependent receptor, beta-barrel domain"/>
    <property type="match status" value="1"/>
</dbReference>
<sequence>MKNHLYRWFGRFVRQGIASKLPSTAILMTITFLMSVSVFAQDKTVTGRVTDAVDGSGLPGVSIQVKGTNKGTQSDVTGNYKIVVPSTATLVFSFVGYSKEEVVVGNRAVVDVKLGSDSKALEEVVVVGYGTQKVKDATGSVASLSTKDFNKGVIASPEQLLQGRTAGLQITPASGEPGAAPNINIRGAGSIRSGNGPLFVVDGVPLDNSSADATQDAGAGSASPRNPLTFLNPSDIENISVLKDASASAIYGSRGANGVILITTKRGKKGQGLQFSSNTSISTAAKRYDLLSASDFLAGVQKLGGDKTAVDNKGNTNWQDQIFRTGVSQDYNLGYGGGNENTRYRATVGYSDQKGIVQNSGLSRFTGRLNLSQDLFKDKVVIDLSLTGSSVKNTYAPITDNAGFQGSLIGATIIANPTNPVYNSDGTFFQPDDTQRNPSAMLAYIDDKDKVDRWLANLSGTWKITNNLSYKATLGLDRSTTTRNQWYDPKLRTYTGTPTIRGVVIAQATGNGQGWEFNKDVKSTLVEHTFTYDKKMGKDAINAVVGYSYQKFENYSWNHVGYGGTNGEFNKNLGAFKKQLSWGDSTKSELQSYFGRVNYSIGDKYFLTGTLRVDGSTKFGTNNKYGYFPAFAGKWKIGNENFVPKSVFNDLAVRLNWGQTGNQEFPGGIAQAVSQHNYNGSDVPINAANPNIKWETTTTYGAGLDFAILDGRLSGSVDYFNKSTTDLLFLAVYAQPAAVKQRWVNLPGNVRNTGVEVGLNFQAVQAKSFTWEVLYNMTFLKNTIENFGSANINTGNVDGQGLSGAYAQRFSNGYALYSFYLPTFTGLDANGLGTYADNGASTIVGNPIPSFTFGFTNNFTFGKFNASLFFNGSSGFYLYNNTANALFLAGSLKTGHNVSYDVLNSNENPLNAGSVSTRFLEKGDFIRLANASVGYTFDLPASSKIKTLRVSLTGQNMFVITNYSGLDPEVNTNKAKDGVPSRGMDYTAYPKARTFTLGLNLGF</sequence>
<keyword evidence="7 8" id="KW-0998">Cell outer membrane</keyword>
<dbReference type="Gene3D" id="2.170.130.10">
    <property type="entry name" value="TonB-dependent receptor, plug domain"/>
    <property type="match status" value="1"/>
</dbReference>
<dbReference type="NCBIfam" id="TIGR04056">
    <property type="entry name" value="OMP_RagA_SusC"/>
    <property type="match status" value="1"/>
</dbReference>
<dbReference type="EMBL" id="FOXH01000011">
    <property type="protein sequence ID" value="SFQ17452.1"/>
    <property type="molecule type" value="Genomic_DNA"/>
</dbReference>
<keyword evidence="6 8" id="KW-0472">Membrane</keyword>
<dbReference type="Pfam" id="PF13715">
    <property type="entry name" value="CarbopepD_reg_2"/>
    <property type="match status" value="1"/>
</dbReference>
<keyword evidence="14" id="KW-1185">Reference proteome</keyword>
<dbReference type="InterPro" id="IPR023996">
    <property type="entry name" value="TonB-dep_OMP_SusC/RagA"/>
</dbReference>
<dbReference type="InterPro" id="IPR037066">
    <property type="entry name" value="Plug_dom_sf"/>
</dbReference>
<dbReference type="GO" id="GO:0009279">
    <property type="term" value="C:cell outer membrane"/>
    <property type="evidence" value="ECO:0007669"/>
    <property type="project" value="UniProtKB-SubCell"/>
</dbReference>
<keyword evidence="5 9" id="KW-0798">TonB box</keyword>
<evidence type="ECO:0000256" key="4">
    <source>
        <dbReference type="ARBA" id="ARBA00022692"/>
    </source>
</evidence>
<dbReference type="Gene3D" id="2.60.40.1120">
    <property type="entry name" value="Carboxypeptidase-like, regulatory domain"/>
    <property type="match status" value="1"/>
</dbReference>
<keyword evidence="2 8" id="KW-0813">Transport</keyword>
<dbReference type="InterPro" id="IPR000531">
    <property type="entry name" value="Beta-barrel_TonB"/>
</dbReference>
<gene>
    <name evidence="13" type="ORF">SAMN04515674_111115</name>
</gene>
<keyword evidence="3 8" id="KW-1134">Transmembrane beta strand</keyword>
<dbReference type="STRING" id="1079859.SAMN04515674_111115"/>
<evidence type="ECO:0000256" key="10">
    <source>
        <dbReference type="SAM" id="Phobius"/>
    </source>
</evidence>
<evidence type="ECO:0000259" key="11">
    <source>
        <dbReference type="Pfam" id="PF00593"/>
    </source>
</evidence>
<evidence type="ECO:0000256" key="7">
    <source>
        <dbReference type="ARBA" id="ARBA00023237"/>
    </source>
</evidence>
<evidence type="ECO:0000256" key="9">
    <source>
        <dbReference type="RuleBase" id="RU003357"/>
    </source>
</evidence>